<dbReference type="AlphaFoldDB" id="H6N7C7"/>
<keyword evidence="1" id="KW-1133">Transmembrane helix</keyword>
<accession>H6N7C7</accession>
<evidence type="ECO:0000256" key="1">
    <source>
        <dbReference type="SAM" id="Phobius"/>
    </source>
</evidence>
<sequence length="258" mass="29310">MRRSALYLLGIGGIGLSGGVGYLVLRGKGTPQALTKQARNFQNSNEEWEELPRQIWPEGTYGNLYWGIILDATSTPDHIWGYRFSDLKKANPNKPENEPKDVSHPKLVEAISAADEQKAKALHKEACEEIFKTNLKSNGDAKEWGGDMEKYCSHKIKDKFGNKAYQSHDKSWFDKRIKDLSDRNFDVGNFWMIPSNGRDAFSGAWSDVKSNRAIEEQRVEPINQYCTNAWEEAYIGTGEGIFKFELIKAFCSDDEIRS</sequence>
<dbReference type="HOGENOM" id="CLU_1033713_0_0_14"/>
<evidence type="ECO:0000313" key="2">
    <source>
        <dbReference type="EMBL" id="AEW45549.1"/>
    </source>
</evidence>
<proteinExistence type="predicted"/>
<dbReference type="EMBL" id="CP003199">
    <property type="protein sequence ID" value="AEW45549.1"/>
    <property type="molecule type" value="Genomic_DNA"/>
</dbReference>
<evidence type="ECO:0000313" key="3">
    <source>
        <dbReference type="Proteomes" id="UP000009135"/>
    </source>
</evidence>
<keyword evidence="1" id="KW-0812">Transmembrane</keyword>
<protein>
    <submittedName>
        <fullName evidence="2">Uncharacterized protein</fullName>
    </submittedName>
</protein>
<reference evidence="2 3" key="1">
    <citation type="journal article" date="2012" name="J. Bacteriol.">
        <title>Complete genome sequence of Mycoplasma haemocanis strain Illinois.</title>
        <authorList>
            <person name="do Nascimento N.C."/>
            <person name="Guimaraes A.M."/>
            <person name="Santos A.P."/>
            <person name="Sanmiguel P.J."/>
            <person name="Messick J.B."/>
        </authorList>
    </citation>
    <scope>NUCLEOTIDE SEQUENCE [LARGE SCALE GENOMIC DNA]</scope>
    <source>
        <strain evidence="2 3">Illinois</strain>
    </source>
</reference>
<dbReference type="KEGG" id="mhe:MHC_03445"/>
<dbReference type="Proteomes" id="UP000009135">
    <property type="component" value="Chromosome"/>
</dbReference>
<organism evidence="2 3">
    <name type="scientific">Mycoplasma haemocanis (strain Illinois)</name>
    <dbReference type="NCBI Taxonomy" id="1111676"/>
    <lineage>
        <taxon>Bacteria</taxon>
        <taxon>Bacillati</taxon>
        <taxon>Mycoplasmatota</taxon>
        <taxon>Mollicutes</taxon>
        <taxon>Mycoplasmataceae</taxon>
        <taxon>Mycoplasma</taxon>
    </lineage>
</organism>
<keyword evidence="1" id="KW-0472">Membrane</keyword>
<gene>
    <name evidence="2" type="ordered locus">MHC_03445</name>
</gene>
<feature type="transmembrane region" description="Helical" evidence="1">
    <location>
        <begin position="6"/>
        <end position="25"/>
    </location>
</feature>
<keyword evidence="3" id="KW-1185">Reference proteome</keyword>
<name>H6N7C7_MYCHN</name>
<dbReference type="STRING" id="1111676.MHC_03445"/>